<evidence type="ECO:0000313" key="4">
    <source>
        <dbReference type="Proteomes" id="UP001152797"/>
    </source>
</evidence>
<accession>A0A9P1GB13</accession>
<evidence type="ECO:0000256" key="1">
    <source>
        <dbReference type="SAM" id="MobiDB-lite"/>
    </source>
</evidence>
<evidence type="ECO:0000313" key="3">
    <source>
        <dbReference type="EMBL" id="CAL4794778.1"/>
    </source>
</evidence>
<proteinExistence type="predicted"/>
<dbReference type="AlphaFoldDB" id="A0A9P1GB13"/>
<feature type="region of interest" description="Disordered" evidence="1">
    <location>
        <begin position="77"/>
        <end position="134"/>
    </location>
</feature>
<sequence>MFLYADLADSVGPVGPVGPRLLMNFCALTAHVLHTIVAYMVLMAAWPDDHHDEEALLPGKFRSTLYLDVFGWLLNPTGPGPRRNEREDDDDEVRSMRSFMGSRQDNVMPSASPPSAASAASAASASPPRPVSLEPLNITDFSVGLSEVEEFSPMSRCSQLRSRWDSASAVSFRGSTSVRPAGG</sequence>
<gene>
    <name evidence="2" type="ORF">C1SCF055_LOCUS33022</name>
</gene>
<reference evidence="2" key="1">
    <citation type="submission" date="2022-10" db="EMBL/GenBank/DDBJ databases">
        <authorList>
            <person name="Chen Y."/>
            <person name="Dougan E. K."/>
            <person name="Chan C."/>
            <person name="Rhodes N."/>
            <person name="Thang M."/>
        </authorList>
    </citation>
    <scope>NUCLEOTIDE SEQUENCE</scope>
</reference>
<dbReference type="Proteomes" id="UP001152797">
    <property type="component" value="Unassembled WGS sequence"/>
</dbReference>
<evidence type="ECO:0000313" key="2">
    <source>
        <dbReference type="EMBL" id="CAI4007466.1"/>
    </source>
</evidence>
<name>A0A9P1GB13_9DINO</name>
<feature type="compositionally biased region" description="Low complexity" evidence="1">
    <location>
        <begin position="109"/>
        <end position="126"/>
    </location>
</feature>
<reference evidence="3 4" key="2">
    <citation type="submission" date="2024-05" db="EMBL/GenBank/DDBJ databases">
        <authorList>
            <person name="Chen Y."/>
            <person name="Shah S."/>
            <person name="Dougan E. K."/>
            <person name="Thang M."/>
            <person name="Chan C."/>
        </authorList>
    </citation>
    <scope>NUCLEOTIDE SEQUENCE [LARGE SCALE GENOMIC DNA]</scope>
</reference>
<dbReference type="EMBL" id="CAMXCT030004057">
    <property type="protein sequence ID" value="CAL4794778.1"/>
    <property type="molecule type" value="Genomic_DNA"/>
</dbReference>
<comment type="caution">
    <text evidence="2">The sequence shown here is derived from an EMBL/GenBank/DDBJ whole genome shotgun (WGS) entry which is preliminary data.</text>
</comment>
<organism evidence="2">
    <name type="scientific">Cladocopium goreaui</name>
    <dbReference type="NCBI Taxonomy" id="2562237"/>
    <lineage>
        <taxon>Eukaryota</taxon>
        <taxon>Sar</taxon>
        <taxon>Alveolata</taxon>
        <taxon>Dinophyceae</taxon>
        <taxon>Suessiales</taxon>
        <taxon>Symbiodiniaceae</taxon>
        <taxon>Cladocopium</taxon>
    </lineage>
</organism>
<keyword evidence="4" id="KW-1185">Reference proteome</keyword>
<protein>
    <submittedName>
        <fullName evidence="2">Uncharacterized protein</fullName>
    </submittedName>
</protein>
<dbReference type="EMBL" id="CAMXCT010004057">
    <property type="protein sequence ID" value="CAI4007466.1"/>
    <property type="molecule type" value="Genomic_DNA"/>
</dbReference>
<dbReference type="EMBL" id="CAMXCT020004057">
    <property type="protein sequence ID" value="CAL1160841.1"/>
    <property type="molecule type" value="Genomic_DNA"/>
</dbReference>